<dbReference type="SUPFAM" id="SSF56954">
    <property type="entry name" value="Outer membrane efflux proteins (OEP)"/>
    <property type="match status" value="1"/>
</dbReference>
<reference evidence="2 3" key="1">
    <citation type="submission" date="2024-04" db="EMBL/GenBank/DDBJ databases">
        <title>Luteolibacter sp. isolated from soil.</title>
        <authorList>
            <person name="An J."/>
        </authorList>
    </citation>
    <scope>NUCLEOTIDE SEQUENCE [LARGE SCALE GENOMIC DNA]</scope>
    <source>
        <strain evidence="2 3">Y139</strain>
    </source>
</reference>
<dbReference type="InterPro" id="IPR003423">
    <property type="entry name" value="OMP_efflux"/>
</dbReference>
<dbReference type="PANTHER" id="PTHR30203:SF24">
    <property type="entry name" value="BLR4935 PROTEIN"/>
    <property type="match status" value="1"/>
</dbReference>
<dbReference type="RefSeq" id="WP_341406605.1">
    <property type="nucleotide sequence ID" value="NZ_JBBUKT010000009.1"/>
</dbReference>
<dbReference type="Proteomes" id="UP001371305">
    <property type="component" value="Unassembled WGS sequence"/>
</dbReference>
<gene>
    <name evidence="2" type="ORF">WKV53_20195</name>
</gene>
<name>A0ABU9B0D6_9BACT</name>
<accession>A0ABU9B0D6</accession>
<dbReference type="PANTHER" id="PTHR30203">
    <property type="entry name" value="OUTER MEMBRANE CATION EFFLUX PROTEIN"/>
    <property type="match status" value="1"/>
</dbReference>
<evidence type="ECO:0000256" key="1">
    <source>
        <dbReference type="ARBA" id="ARBA00007613"/>
    </source>
</evidence>
<evidence type="ECO:0000313" key="3">
    <source>
        <dbReference type="Proteomes" id="UP001371305"/>
    </source>
</evidence>
<comment type="caution">
    <text evidence="2">The sequence shown here is derived from an EMBL/GenBank/DDBJ whole genome shotgun (WGS) entry which is preliminary data.</text>
</comment>
<keyword evidence="3" id="KW-1185">Reference proteome</keyword>
<proteinExistence type="inferred from homology"/>
<comment type="similarity">
    <text evidence="1">Belongs to the outer membrane factor (OMF) (TC 1.B.17) family.</text>
</comment>
<dbReference type="EMBL" id="JBBUKT010000009">
    <property type="protein sequence ID" value="MEK7952846.1"/>
    <property type="molecule type" value="Genomic_DNA"/>
</dbReference>
<organism evidence="2 3">
    <name type="scientific">Luteolibacter soli</name>
    <dbReference type="NCBI Taxonomy" id="3135280"/>
    <lineage>
        <taxon>Bacteria</taxon>
        <taxon>Pseudomonadati</taxon>
        <taxon>Verrucomicrobiota</taxon>
        <taxon>Verrucomicrobiia</taxon>
        <taxon>Verrucomicrobiales</taxon>
        <taxon>Verrucomicrobiaceae</taxon>
        <taxon>Luteolibacter</taxon>
    </lineage>
</organism>
<sequence>MNRTFIALAMVSGCLQAAEPQVVDAGFLARMRAEAVRHHPAVASAGLRATAAGQDVGTVRLWDDPMAGLSLMAAPREMRRDDGDVLVGIEQPLPKPGLYAAKRSKAEAMQRSEVEKFHGSALEIGAEAARLAIELALADEAIEVQAQQLSWLGEMAENARQRALDPAATSVDALRLESELASERQMLAGAKRTREGLGARLNLVLGRALESPWPPLALPDHPPPVPVASAEIARIARANPQVRAMREMTAAANAETRIADRERLPSVAVGIESAMYSGGDYRSTTVGVKLNLPWFNDRSYRAAIDAAKTREKAAEKDVASMQLEIAGKVQAAVTEAATAAAQARAHIDEIHPKIQQTSDAAQAAWINSKSMLTDLLDSHRMLLASHLEERRLIALQLAALEELNLLVPARTPAKP</sequence>
<evidence type="ECO:0000313" key="2">
    <source>
        <dbReference type="EMBL" id="MEK7952846.1"/>
    </source>
</evidence>
<dbReference type="Pfam" id="PF02321">
    <property type="entry name" value="OEP"/>
    <property type="match status" value="1"/>
</dbReference>
<protein>
    <submittedName>
        <fullName evidence="2">TolC family protein</fullName>
    </submittedName>
</protein>
<dbReference type="InterPro" id="IPR010131">
    <property type="entry name" value="MdtP/NodT-like"/>
</dbReference>
<dbReference type="Gene3D" id="1.20.1600.10">
    <property type="entry name" value="Outer membrane efflux proteins (OEP)"/>
    <property type="match status" value="1"/>
</dbReference>